<dbReference type="InterPro" id="IPR035948">
    <property type="entry name" value="YwqG-like_sf"/>
</dbReference>
<organism evidence="1 2">
    <name type="scientific">Acinetobacter genomosp. 15BJ</name>
    <dbReference type="NCBI Taxonomy" id="106651"/>
    <lineage>
        <taxon>Bacteria</taxon>
        <taxon>Pseudomonadati</taxon>
        <taxon>Pseudomonadota</taxon>
        <taxon>Gammaproteobacteria</taxon>
        <taxon>Moraxellales</taxon>
        <taxon>Moraxellaceae</taxon>
        <taxon>Acinetobacter</taxon>
    </lineage>
</organism>
<dbReference type="RefSeq" id="WP_302897542.1">
    <property type="nucleotide sequence ID" value="NZ_JAUMJH010000024.1"/>
</dbReference>
<protein>
    <submittedName>
        <fullName evidence="1">YwqG family protein</fullName>
    </submittedName>
</protein>
<dbReference type="InterPro" id="IPR015315">
    <property type="entry name" value="DUF1963"/>
</dbReference>
<proteinExistence type="predicted"/>
<dbReference type="EMBL" id="JAUMJH010000024">
    <property type="protein sequence ID" value="MDO3657703.1"/>
    <property type="molecule type" value="Genomic_DNA"/>
</dbReference>
<dbReference type="Pfam" id="PF09234">
    <property type="entry name" value="DUF1963"/>
    <property type="match status" value="1"/>
</dbReference>
<comment type="caution">
    <text evidence="1">The sequence shown here is derived from an EMBL/GenBank/DDBJ whole genome shotgun (WGS) entry which is preliminary data.</text>
</comment>
<evidence type="ECO:0000313" key="2">
    <source>
        <dbReference type="Proteomes" id="UP001168902"/>
    </source>
</evidence>
<evidence type="ECO:0000313" key="1">
    <source>
        <dbReference type="EMBL" id="MDO3657703.1"/>
    </source>
</evidence>
<keyword evidence="2" id="KW-1185">Reference proteome</keyword>
<reference evidence="1 2" key="1">
    <citation type="submission" date="2023-07" db="EMBL/GenBank/DDBJ databases">
        <title>A novel proteolytic Acinetobacter species.</title>
        <authorList>
            <person name="Nemec A."/>
            <person name="Radolfova-Krizova L."/>
        </authorList>
    </citation>
    <scope>NUCLEOTIDE SEQUENCE [LARGE SCALE GENOMIC DNA]</scope>
    <source>
        <strain evidence="1 2">NIPH 1865</strain>
    </source>
</reference>
<name>A0ABT8UXD5_9GAMM</name>
<dbReference type="SUPFAM" id="SSF103032">
    <property type="entry name" value="Hypothetical protein YwqG"/>
    <property type="match status" value="1"/>
</dbReference>
<dbReference type="Proteomes" id="UP001168902">
    <property type="component" value="Unassembled WGS sequence"/>
</dbReference>
<dbReference type="PANTHER" id="PTHR36436">
    <property type="entry name" value="SLL5081 PROTEIN"/>
    <property type="match status" value="1"/>
</dbReference>
<dbReference type="Gene3D" id="2.30.320.10">
    <property type="entry name" value="YwqG-like"/>
    <property type="match status" value="1"/>
</dbReference>
<sequence>MNFKPETLQNSLQPYLEKISATILPTVTMQLTPCDELTLWQSKIGGQPYLPLDATYPVDSNGNPLALLAQFNFAEIPNLPNLPNFPNQGILQFYIAADDLYGMNFDDQQQQSGFKVLYFDHVLEDVSQLKQDFSEVLLSEDDYLPFTGQYAIEFNLTSQPMSLGDFAFAPKILGVDELYDFEDRFEGGDFEDDFIEPYDEVASASGHRLGGYPYFTQTDPRQYNEKVQDYVLLFQLDTDDAENEIMWGDSGVGNFFIHPEDLKKRDFSKVLYNWDCC</sequence>
<gene>
    <name evidence="1" type="ORF">Q3V53_10905</name>
</gene>
<accession>A0ABT8UXD5</accession>
<dbReference type="PANTHER" id="PTHR36436:SF6">
    <property type="entry name" value="SLL5081 PROTEIN"/>
    <property type="match status" value="1"/>
</dbReference>